<evidence type="ECO:0000256" key="1">
    <source>
        <dbReference type="SAM" id="MobiDB-lite"/>
    </source>
</evidence>
<feature type="compositionally biased region" description="Low complexity" evidence="1">
    <location>
        <begin position="7"/>
        <end position="22"/>
    </location>
</feature>
<name>A0A6J4HCB8_9PSEU</name>
<accession>A0A6J4HCB8</accession>
<reference evidence="2" key="1">
    <citation type="submission" date="2020-02" db="EMBL/GenBank/DDBJ databases">
        <authorList>
            <person name="Meier V. D."/>
        </authorList>
    </citation>
    <scope>NUCLEOTIDE SEQUENCE</scope>
    <source>
        <strain evidence="2">AVDCRST_MAG54</strain>
    </source>
</reference>
<feature type="compositionally biased region" description="Low complexity" evidence="1">
    <location>
        <begin position="41"/>
        <end position="73"/>
    </location>
</feature>
<sequence length="152" mass="16072">DHRDPSADAPAHPGAHPAARPAVDGAGSAARREPHRDAPVRRGPALPAGAHARGAPRRAGPQGPCAPAVPRRAAGGRRRVRAHRPAALARGHHGARRRPAARGGPAREPHAHRGRAAGGAQPARRHRHLHAVRPRPHRRLADDHGRPARHPL</sequence>
<gene>
    <name evidence="2" type="ORF">AVDCRST_MAG54-546</name>
</gene>
<feature type="non-terminal residue" evidence="2">
    <location>
        <position position="152"/>
    </location>
</feature>
<protein>
    <submittedName>
        <fullName evidence="2">Uncharacterized protein</fullName>
    </submittedName>
</protein>
<feature type="region of interest" description="Disordered" evidence="1">
    <location>
        <begin position="1"/>
        <end position="152"/>
    </location>
</feature>
<feature type="compositionally biased region" description="Basic residues" evidence="1">
    <location>
        <begin position="74"/>
        <end position="100"/>
    </location>
</feature>
<feature type="non-terminal residue" evidence="2">
    <location>
        <position position="1"/>
    </location>
</feature>
<dbReference type="AlphaFoldDB" id="A0A6J4HCB8"/>
<organism evidence="2">
    <name type="scientific">uncultured Actinomycetospora sp</name>
    <dbReference type="NCBI Taxonomy" id="1135996"/>
    <lineage>
        <taxon>Bacteria</taxon>
        <taxon>Bacillati</taxon>
        <taxon>Actinomycetota</taxon>
        <taxon>Actinomycetes</taxon>
        <taxon>Pseudonocardiales</taxon>
        <taxon>Pseudonocardiaceae</taxon>
        <taxon>Actinomycetospora</taxon>
        <taxon>environmental samples</taxon>
    </lineage>
</organism>
<evidence type="ECO:0000313" key="2">
    <source>
        <dbReference type="EMBL" id="CAA9220490.1"/>
    </source>
</evidence>
<feature type="compositionally biased region" description="Basic and acidic residues" evidence="1">
    <location>
        <begin position="30"/>
        <end position="40"/>
    </location>
</feature>
<proteinExistence type="predicted"/>
<dbReference type="EMBL" id="CADCTH010000075">
    <property type="protein sequence ID" value="CAA9220490.1"/>
    <property type="molecule type" value="Genomic_DNA"/>
</dbReference>
<feature type="compositionally biased region" description="Basic residues" evidence="1">
    <location>
        <begin position="123"/>
        <end position="138"/>
    </location>
</feature>